<organism evidence="2 3">
    <name type="scientific">Gordonia alkaliphila</name>
    <dbReference type="NCBI Taxonomy" id="1053547"/>
    <lineage>
        <taxon>Bacteria</taxon>
        <taxon>Bacillati</taxon>
        <taxon>Actinomycetota</taxon>
        <taxon>Actinomycetes</taxon>
        <taxon>Mycobacteriales</taxon>
        <taxon>Gordoniaceae</taxon>
        <taxon>Gordonia</taxon>
    </lineage>
</organism>
<comment type="caution">
    <text evidence="2">The sequence shown here is derived from an EMBL/GenBank/DDBJ whole genome shotgun (WGS) entry which is preliminary data.</text>
</comment>
<dbReference type="Gene3D" id="3.30.720.110">
    <property type="match status" value="1"/>
</dbReference>
<name>A0ABP8YZY4_9ACTN</name>
<dbReference type="EMBL" id="BAABIE010000003">
    <property type="protein sequence ID" value="GAA4742418.1"/>
    <property type="molecule type" value="Genomic_DNA"/>
</dbReference>
<dbReference type="Pfam" id="PF00903">
    <property type="entry name" value="Glyoxalase"/>
    <property type="match status" value="1"/>
</dbReference>
<dbReference type="Proteomes" id="UP001500822">
    <property type="component" value="Unassembled WGS sequence"/>
</dbReference>
<gene>
    <name evidence="2" type="ORF">GCM10023217_08540</name>
</gene>
<feature type="domain" description="VOC" evidence="1">
    <location>
        <begin position="8"/>
        <end position="126"/>
    </location>
</feature>
<evidence type="ECO:0000313" key="2">
    <source>
        <dbReference type="EMBL" id="GAA4742418.1"/>
    </source>
</evidence>
<dbReference type="RefSeq" id="WP_345312560.1">
    <property type="nucleotide sequence ID" value="NZ_BAABIE010000003.1"/>
</dbReference>
<evidence type="ECO:0000313" key="3">
    <source>
        <dbReference type="Proteomes" id="UP001500822"/>
    </source>
</evidence>
<evidence type="ECO:0000259" key="1">
    <source>
        <dbReference type="PROSITE" id="PS51819"/>
    </source>
</evidence>
<accession>A0ABP8YZY4</accession>
<protein>
    <submittedName>
        <fullName evidence="2">VOC family protein</fullName>
    </submittedName>
</protein>
<reference evidence="3" key="1">
    <citation type="journal article" date="2019" name="Int. J. Syst. Evol. Microbiol.">
        <title>The Global Catalogue of Microorganisms (GCM) 10K type strain sequencing project: providing services to taxonomists for standard genome sequencing and annotation.</title>
        <authorList>
            <consortium name="The Broad Institute Genomics Platform"/>
            <consortium name="The Broad Institute Genome Sequencing Center for Infectious Disease"/>
            <person name="Wu L."/>
            <person name="Ma J."/>
        </authorList>
    </citation>
    <scope>NUCLEOTIDE SEQUENCE [LARGE SCALE GENOMIC DNA]</scope>
    <source>
        <strain evidence="3">JCM 18077</strain>
    </source>
</reference>
<dbReference type="PROSITE" id="PS51819">
    <property type="entry name" value="VOC"/>
    <property type="match status" value="1"/>
</dbReference>
<dbReference type="InterPro" id="IPR029068">
    <property type="entry name" value="Glyas_Bleomycin-R_OHBP_Dase"/>
</dbReference>
<dbReference type="SUPFAM" id="SSF54593">
    <property type="entry name" value="Glyoxalase/Bleomycin resistance protein/Dihydroxybiphenyl dioxygenase"/>
    <property type="match status" value="1"/>
</dbReference>
<proteinExistence type="predicted"/>
<dbReference type="Gene3D" id="3.30.720.120">
    <property type="match status" value="1"/>
</dbReference>
<keyword evidence="3" id="KW-1185">Reference proteome</keyword>
<dbReference type="InterPro" id="IPR004360">
    <property type="entry name" value="Glyas_Fos-R_dOase_dom"/>
</dbReference>
<dbReference type="InterPro" id="IPR037523">
    <property type="entry name" value="VOC_core"/>
</dbReference>
<sequence>MDTTALDRNIWPGLAYDDPLAARAWLTRLGFEPGILVEGDGDRQVQHSEMRWPEGGRVMIHSAAPDFPSVAGSGNVYVVVSDPDAVYAAARELGAPLVRDLKDEDYGSRGFTVTDPEGNAWSFGTYAG</sequence>